<dbReference type="Pfam" id="PF02518">
    <property type="entry name" value="HATPase_c"/>
    <property type="match status" value="1"/>
</dbReference>
<keyword evidence="5 8" id="KW-0418">Kinase</keyword>
<keyword evidence="3" id="KW-0597">Phosphoprotein</keyword>
<dbReference type="PROSITE" id="PS50109">
    <property type="entry name" value="HIS_KIN"/>
    <property type="match status" value="1"/>
</dbReference>
<dbReference type="InterPro" id="IPR050736">
    <property type="entry name" value="Sensor_HK_Regulatory"/>
</dbReference>
<evidence type="ECO:0000256" key="1">
    <source>
        <dbReference type="ARBA" id="ARBA00000085"/>
    </source>
</evidence>
<evidence type="ECO:0000256" key="2">
    <source>
        <dbReference type="ARBA" id="ARBA00012438"/>
    </source>
</evidence>
<evidence type="ECO:0000259" key="7">
    <source>
        <dbReference type="PROSITE" id="PS50109"/>
    </source>
</evidence>
<dbReference type="CDD" id="cd00075">
    <property type="entry name" value="HATPase"/>
    <property type="match status" value="1"/>
</dbReference>
<dbReference type="InterPro" id="IPR036097">
    <property type="entry name" value="HisK_dim/P_sf"/>
</dbReference>
<dbReference type="PANTHER" id="PTHR43711">
    <property type="entry name" value="TWO-COMPONENT HISTIDINE KINASE"/>
    <property type="match status" value="1"/>
</dbReference>
<proteinExistence type="predicted"/>
<dbReference type="Gene3D" id="3.30.450.40">
    <property type="match status" value="1"/>
</dbReference>
<dbReference type="Gene3D" id="3.30.565.10">
    <property type="entry name" value="Histidine kinase-like ATPase, C-terminal domain"/>
    <property type="match status" value="1"/>
</dbReference>
<dbReference type="SMART" id="SM00388">
    <property type="entry name" value="HisKA"/>
    <property type="match status" value="1"/>
</dbReference>
<dbReference type="InterPro" id="IPR003594">
    <property type="entry name" value="HATPase_dom"/>
</dbReference>
<dbReference type="EC" id="2.7.13.3" evidence="2"/>
<evidence type="ECO:0000256" key="6">
    <source>
        <dbReference type="ARBA" id="ARBA00023012"/>
    </source>
</evidence>
<dbReference type="InterPro" id="IPR029016">
    <property type="entry name" value="GAF-like_dom_sf"/>
</dbReference>
<dbReference type="InterPro" id="IPR036890">
    <property type="entry name" value="HATPase_C_sf"/>
</dbReference>
<organism evidence="8">
    <name type="scientific">metagenome</name>
    <dbReference type="NCBI Taxonomy" id="256318"/>
    <lineage>
        <taxon>unclassified sequences</taxon>
        <taxon>metagenomes</taxon>
    </lineage>
</organism>
<dbReference type="InterPro" id="IPR005467">
    <property type="entry name" value="His_kinase_dom"/>
</dbReference>
<evidence type="ECO:0000313" key="8">
    <source>
        <dbReference type="EMBL" id="CUR62184.1"/>
    </source>
</evidence>
<dbReference type="CDD" id="cd00082">
    <property type="entry name" value="HisKA"/>
    <property type="match status" value="1"/>
</dbReference>
<dbReference type="AlphaFoldDB" id="A0A2P2CJL4"/>
<dbReference type="SUPFAM" id="SSF55874">
    <property type="entry name" value="ATPase domain of HSP90 chaperone/DNA topoisomerase II/histidine kinase"/>
    <property type="match status" value="1"/>
</dbReference>
<dbReference type="SUPFAM" id="SSF55781">
    <property type="entry name" value="GAF domain-like"/>
    <property type="match status" value="1"/>
</dbReference>
<dbReference type="Pfam" id="PF00512">
    <property type="entry name" value="HisKA"/>
    <property type="match status" value="1"/>
</dbReference>
<feature type="domain" description="Histidine kinase" evidence="7">
    <location>
        <begin position="381"/>
        <end position="602"/>
    </location>
</feature>
<evidence type="ECO:0000256" key="5">
    <source>
        <dbReference type="ARBA" id="ARBA00022777"/>
    </source>
</evidence>
<protein>
    <recommendedName>
        <fullName evidence="2">histidine kinase</fullName>
        <ecNumber evidence="2">2.7.13.3</ecNumber>
    </recommendedName>
</protein>
<dbReference type="Gene3D" id="1.10.287.130">
    <property type="match status" value="1"/>
</dbReference>
<dbReference type="PRINTS" id="PR00344">
    <property type="entry name" value="BCTRLSENSOR"/>
</dbReference>
<reference evidence="8" key="1">
    <citation type="submission" date="2015-08" db="EMBL/GenBank/DDBJ databases">
        <authorList>
            <person name="Babu N.S."/>
            <person name="Beckwith C.J."/>
            <person name="Beseler K.G."/>
            <person name="Brison A."/>
            <person name="Carone J.V."/>
            <person name="Caskin T.P."/>
            <person name="Diamond M."/>
            <person name="Durham M.E."/>
            <person name="Foxe J.M."/>
            <person name="Go M."/>
            <person name="Henderson B.A."/>
            <person name="Jones I.B."/>
            <person name="McGettigan J.A."/>
            <person name="Micheletti S.J."/>
            <person name="Nasrallah M.E."/>
            <person name="Ortiz D."/>
            <person name="Piller C.R."/>
            <person name="Privatt S.R."/>
            <person name="Schneider S.L."/>
            <person name="Sharp S."/>
            <person name="Smith T.C."/>
            <person name="Stanton J.D."/>
            <person name="Ullery H.E."/>
            <person name="Wilson R.J."/>
            <person name="Serrano M.G."/>
            <person name="Buck G."/>
            <person name="Lee V."/>
            <person name="Wang Y."/>
            <person name="Carvalho R."/>
            <person name="Voegtly L."/>
            <person name="Shi R."/>
            <person name="Duckworth R."/>
            <person name="Johnson A."/>
            <person name="Loviza R."/>
            <person name="Walstead R."/>
            <person name="Shah Z."/>
            <person name="Kiflezghi M."/>
            <person name="Wade K."/>
            <person name="Ball S.L."/>
            <person name="Bradley K.W."/>
            <person name="Asai D.J."/>
            <person name="Bowman C.A."/>
            <person name="Russell D.A."/>
            <person name="Pope W.H."/>
            <person name="Jacobs-Sera D."/>
            <person name="Hendrix R.W."/>
            <person name="Hatfull G.F."/>
        </authorList>
    </citation>
    <scope>NUCLEOTIDE SEQUENCE</scope>
</reference>
<accession>A0A2P2CJL4</accession>
<sequence length="604" mass="66066">MGGDAMEQSRTGDRRTRDLSWGDARARDLMLALAQDAAERTGFGLCAIEVVRPQGLLEFVAIHGDESAAEERLGTASRLSDMLRAFADGESHGTFVWIPEEKFSAPALQQLEGYVVVPDVPETDDPQAWHAMDMLVAQVPDERGDLRALLYLDVPHDLRRPDRARLLQLTDELAMTLRSVVTVIEREEYVEHMRVIRATRRLARSDPARHDVAHLLREARSTLLGVLSVDELEIHVFRDGDEENPDSLGLGMAPEVRAALDEAAARAWAEQRVLIIEPEAVWGDTQLATAYGDWFAVALAKADLEAVVVAPVGVDDEVLGMMIFGRRTGSRRWTDGEGVAALELGHDLGRAIANAHATQRERRLLGELRQLEEARHKFLQVLTHEINNPMTVIAANAELLAMNDAADERDLQRAEAILRGTERLGGLLESLSMLSRISDPQHSPPTTRLDLVPVVTETAGSMAAVAEQAGVSIHLSGESGWPAEAWVLGDPREIAGAVTNLVDNAVKYSDPGGEIWLSVARSADGGVTFTCRDEGIGISQEDQAELFTPLFRSTNDEALRRPGTGLGLGIVRQIMQRHGGTIDVDSHLGVGTRVRLDFPPLPHD</sequence>
<dbReference type="EMBL" id="CZKB01000027">
    <property type="protein sequence ID" value="CUR62184.1"/>
    <property type="molecule type" value="Genomic_DNA"/>
</dbReference>
<keyword evidence="6" id="KW-0902">Two-component regulatory system</keyword>
<dbReference type="InterPro" id="IPR003661">
    <property type="entry name" value="HisK_dim/P_dom"/>
</dbReference>
<dbReference type="InterPro" id="IPR004358">
    <property type="entry name" value="Sig_transdc_His_kin-like_C"/>
</dbReference>
<gene>
    <name evidence="8" type="ORF">NOCA170130</name>
</gene>
<name>A0A2P2CJL4_9ZZZZ</name>
<evidence type="ECO:0000256" key="3">
    <source>
        <dbReference type="ARBA" id="ARBA00022553"/>
    </source>
</evidence>
<dbReference type="GO" id="GO:0000155">
    <property type="term" value="F:phosphorelay sensor kinase activity"/>
    <property type="evidence" value="ECO:0007669"/>
    <property type="project" value="InterPro"/>
</dbReference>
<dbReference type="SMART" id="SM00387">
    <property type="entry name" value="HATPase_c"/>
    <property type="match status" value="1"/>
</dbReference>
<comment type="catalytic activity">
    <reaction evidence="1">
        <text>ATP + protein L-histidine = ADP + protein N-phospho-L-histidine.</text>
        <dbReference type="EC" id="2.7.13.3"/>
    </reaction>
</comment>
<dbReference type="PANTHER" id="PTHR43711:SF28">
    <property type="entry name" value="SENSOR HISTIDINE KINASE YXDK"/>
    <property type="match status" value="1"/>
</dbReference>
<evidence type="ECO:0000256" key="4">
    <source>
        <dbReference type="ARBA" id="ARBA00022679"/>
    </source>
</evidence>
<dbReference type="SUPFAM" id="SSF47384">
    <property type="entry name" value="Homodimeric domain of signal transducing histidine kinase"/>
    <property type="match status" value="1"/>
</dbReference>
<keyword evidence="4 8" id="KW-0808">Transferase</keyword>